<name>A0A9Q1G1K0_SYNKA</name>
<comment type="caution">
    <text evidence="1">The sequence shown here is derived from an EMBL/GenBank/DDBJ whole genome shotgun (WGS) entry which is preliminary data.</text>
</comment>
<accession>A0A9Q1G1K0</accession>
<organism evidence="1 2">
    <name type="scientific">Synaphobranchus kaupii</name>
    <name type="common">Kaup's arrowtooth eel</name>
    <dbReference type="NCBI Taxonomy" id="118154"/>
    <lineage>
        <taxon>Eukaryota</taxon>
        <taxon>Metazoa</taxon>
        <taxon>Chordata</taxon>
        <taxon>Craniata</taxon>
        <taxon>Vertebrata</taxon>
        <taxon>Euteleostomi</taxon>
        <taxon>Actinopterygii</taxon>
        <taxon>Neopterygii</taxon>
        <taxon>Teleostei</taxon>
        <taxon>Anguilliformes</taxon>
        <taxon>Synaphobranchidae</taxon>
        <taxon>Synaphobranchus</taxon>
    </lineage>
</organism>
<dbReference type="EMBL" id="JAINUF010000003">
    <property type="protein sequence ID" value="KAJ8371294.1"/>
    <property type="molecule type" value="Genomic_DNA"/>
</dbReference>
<evidence type="ECO:0000313" key="1">
    <source>
        <dbReference type="EMBL" id="KAJ8371294.1"/>
    </source>
</evidence>
<proteinExistence type="predicted"/>
<protein>
    <submittedName>
        <fullName evidence="1">Uncharacterized protein</fullName>
    </submittedName>
</protein>
<keyword evidence="2" id="KW-1185">Reference proteome</keyword>
<evidence type="ECO:0000313" key="2">
    <source>
        <dbReference type="Proteomes" id="UP001152622"/>
    </source>
</evidence>
<dbReference type="AlphaFoldDB" id="A0A9Q1G1K0"/>
<dbReference type="Proteomes" id="UP001152622">
    <property type="component" value="Chromosome 3"/>
</dbReference>
<reference evidence="1" key="1">
    <citation type="journal article" date="2023" name="Science">
        <title>Genome structures resolve the early diversification of teleost fishes.</title>
        <authorList>
            <person name="Parey E."/>
            <person name="Louis A."/>
            <person name="Montfort J."/>
            <person name="Bouchez O."/>
            <person name="Roques C."/>
            <person name="Iampietro C."/>
            <person name="Lluch J."/>
            <person name="Castinel A."/>
            <person name="Donnadieu C."/>
            <person name="Desvignes T."/>
            <person name="Floi Bucao C."/>
            <person name="Jouanno E."/>
            <person name="Wen M."/>
            <person name="Mejri S."/>
            <person name="Dirks R."/>
            <person name="Jansen H."/>
            <person name="Henkel C."/>
            <person name="Chen W.J."/>
            <person name="Zahm M."/>
            <person name="Cabau C."/>
            <person name="Klopp C."/>
            <person name="Thompson A.W."/>
            <person name="Robinson-Rechavi M."/>
            <person name="Braasch I."/>
            <person name="Lecointre G."/>
            <person name="Bobe J."/>
            <person name="Postlethwait J.H."/>
            <person name="Berthelot C."/>
            <person name="Roest Crollius H."/>
            <person name="Guiguen Y."/>
        </authorList>
    </citation>
    <scope>NUCLEOTIDE SEQUENCE</scope>
    <source>
        <strain evidence="1">WJC10195</strain>
    </source>
</reference>
<sequence length="87" mass="9955">MLAVTDRGDQESFNRPASFFSIHKPHSAPLPREWNLPPLFALPTIATPTPLRKRFHCSMTSQSAEKRNTHTDRNYWHLLPSSLSEGK</sequence>
<gene>
    <name evidence="1" type="ORF">SKAU_G00113220</name>
</gene>